<dbReference type="GO" id="GO:0070677">
    <property type="term" value="F:rRNA (cytosine-2'-O-)-methyltransferase activity"/>
    <property type="evidence" value="ECO:0007669"/>
    <property type="project" value="UniProtKB-UniRule"/>
</dbReference>
<comment type="catalytic activity">
    <reaction evidence="6">
        <text>cytidine(1402) in 16S rRNA + S-adenosyl-L-methionine = 2'-O-methylcytidine(1402) in 16S rRNA + S-adenosyl-L-homocysteine + H(+)</text>
        <dbReference type="Rhea" id="RHEA:42924"/>
        <dbReference type="Rhea" id="RHEA-COMP:10285"/>
        <dbReference type="Rhea" id="RHEA-COMP:10286"/>
        <dbReference type="ChEBI" id="CHEBI:15378"/>
        <dbReference type="ChEBI" id="CHEBI:57856"/>
        <dbReference type="ChEBI" id="CHEBI:59789"/>
        <dbReference type="ChEBI" id="CHEBI:74495"/>
        <dbReference type="ChEBI" id="CHEBI:82748"/>
        <dbReference type="EC" id="2.1.1.198"/>
    </reaction>
</comment>
<organism evidence="8 9">
    <name type="scientific">Candidatus Magasanikbacteria bacterium CG11_big_fil_rev_8_21_14_0_20_39_34</name>
    <dbReference type="NCBI Taxonomy" id="1974653"/>
    <lineage>
        <taxon>Bacteria</taxon>
        <taxon>Candidatus Magasanikiibacteriota</taxon>
    </lineage>
</organism>
<dbReference type="InterPro" id="IPR000878">
    <property type="entry name" value="4pyrrol_Mease"/>
</dbReference>
<evidence type="ECO:0000256" key="1">
    <source>
        <dbReference type="ARBA" id="ARBA00022490"/>
    </source>
</evidence>
<comment type="subcellular location">
    <subcellularLocation>
        <location evidence="6">Cytoplasm</location>
    </subcellularLocation>
</comment>
<dbReference type="PIRSF" id="PIRSF005917">
    <property type="entry name" value="MTase_YraL"/>
    <property type="match status" value="1"/>
</dbReference>
<dbReference type="PROSITE" id="PS01296">
    <property type="entry name" value="RSMI"/>
    <property type="match status" value="1"/>
</dbReference>
<dbReference type="NCBIfam" id="TIGR00096">
    <property type="entry name" value="16S rRNA (cytidine(1402)-2'-O)-methyltransferase"/>
    <property type="match status" value="1"/>
</dbReference>
<dbReference type="HAMAP" id="MF_01877">
    <property type="entry name" value="16SrRNA_methyltr_I"/>
    <property type="match status" value="1"/>
</dbReference>
<keyword evidence="5 6" id="KW-0949">S-adenosyl-L-methionine</keyword>
<keyword evidence="4 6" id="KW-0808">Transferase</keyword>
<dbReference type="Proteomes" id="UP000229600">
    <property type="component" value="Unassembled WGS sequence"/>
</dbReference>
<sequence>MFGTLYIVSTPIGNLEDITLRALEILKTVDLVLCEDTRVTQKILNRYEISVSTQSYHHHSNDQKIQHICDLLSQGKNLALVSDAGTPGISDPGNVLIDYITNKYRGEEAIDIVPIPGASSLTAALAVSGFPTDKFLFLGFIPHKNKRRKFLEEVSESKYTVSFFESSHRIKKCLQEMSEVLDENRTMVVCRELTKKFESIYRGTLSDILSLDIPDKGEFVLVVSPKGYNT</sequence>
<dbReference type="InterPro" id="IPR018063">
    <property type="entry name" value="SAM_MeTrfase_RsmI_CS"/>
</dbReference>
<comment type="similarity">
    <text evidence="6">Belongs to the methyltransferase superfamily. RsmI family.</text>
</comment>
<proteinExistence type="inferred from homology"/>
<evidence type="ECO:0000256" key="4">
    <source>
        <dbReference type="ARBA" id="ARBA00022679"/>
    </source>
</evidence>
<dbReference type="CDD" id="cd11648">
    <property type="entry name" value="RsmI"/>
    <property type="match status" value="1"/>
</dbReference>
<evidence type="ECO:0000256" key="6">
    <source>
        <dbReference type="HAMAP-Rule" id="MF_01877"/>
    </source>
</evidence>
<evidence type="ECO:0000259" key="7">
    <source>
        <dbReference type="Pfam" id="PF00590"/>
    </source>
</evidence>
<dbReference type="Pfam" id="PF00590">
    <property type="entry name" value="TP_methylase"/>
    <property type="match status" value="1"/>
</dbReference>
<dbReference type="InterPro" id="IPR035996">
    <property type="entry name" value="4pyrrol_Methylase_sf"/>
</dbReference>
<dbReference type="AlphaFoldDB" id="A0A2H0N5I9"/>
<dbReference type="Gene3D" id="3.30.950.10">
    <property type="entry name" value="Methyltransferase, Cobalt-precorrin-4 Transmethylase, Domain 2"/>
    <property type="match status" value="1"/>
</dbReference>
<dbReference type="EC" id="2.1.1.198" evidence="6"/>
<feature type="domain" description="Tetrapyrrole methylase" evidence="7">
    <location>
        <begin position="4"/>
        <end position="208"/>
    </location>
</feature>
<dbReference type="EMBL" id="PCWN01000007">
    <property type="protein sequence ID" value="PIR04153.1"/>
    <property type="molecule type" value="Genomic_DNA"/>
</dbReference>
<dbReference type="SUPFAM" id="SSF53790">
    <property type="entry name" value="Tetrapyrrole methylase"/>
    <property type="match status" value="1"/>
</dbReference>
<evidence type="ECO:0000256" key="2">
    <source>
        <dbReference type="ARBA" id="ARBA00022552"/>
    </source>
</evidence>
<name>A0A2H0N5I9_9BACT</name>
<dbReference type="InterPro" id="IPR014776">
    <property type="entry name" value="4pyrrole_Mease_sub2"/>
</dbReference>
<evidence type="ECO:0000256" key="5">
    <source>
        <dbReference type="ARBA" id="ARBA00022691"/>
    </source>
</evidence>
<dbReference type="GO" id="GO:0005737">
    <property type="term" value="C:cytoplasm"/>
    <property type="evidence" value="ECO:0007669"/>
    <property type="project" value="UniProtKB-SubCell"/>
</dbReference>
<keyword evidence="1 6" id="KW-0963">Cytoplasm</keyword>
<keyword evidence="2 6" id="KW-0698">rRNA processing</keyword>
<dbReference type="Gene3D" id="3.40.1010.10">
    <property type="entry name" value="Cobalt-precorrin-4 Transmethylase, Domain 1"/>
    <property type="match status" value="1"/>
</dbReference>
<evidence type="ECO:0000256" key="3">
    <source>
        <dbReference type="ARBA" id="ARBA00022603"/>
    </source>
</evidence>
<dbReference type="PANTHER" id="PTHR46111">
    <property type="entry name" value="RIBOSOMAL RNA SMALL SUBUNIT METHYLTRANSFERASE I"/>
    <property type="match status" value="1"/>
</dbReference>
<evidence type="ECO:0000313" key="8">
    <source>
        <dbReference type="EMBL" id="PIR04153.1"/>
    </source>
</evidence>
<dbReference type="InterPro" id="IPR014777">
    <property type="entry name" value="4pyrrole_Mease_sub1"/>
</dbReference>
<keyword evidence="3 6" id="KW-0489">Methyltransferase</keyword>
<reference evidence="8 9" key="1">
    <citation type="submission" date="2017-09" db="EMBL/GenBank/DDBJ databases">
        <title>Depth-based differentiation of microbial function through sediment-hosted aquifers and enrichment of novel symbionts in the deep terrestrial subsurface.</title>
        <authorList>
            <person name="Probst A.J."/>
            <person name="Ladd B."/>
            <person name="Jarett J.K."/>
            <person name="Geller-Mcgrath D.E."/>
            <person name="Sieber C.M."/>
            <person name="Emerson J.B."/>
            <person name="Anantharaman K."/>
            <person name="Thomas B.C."/>
            <person name="Malmstrom R."/>
            <person name="Stieglmeier M."/>
            <person name="Klingl A."/>
            <person name="Woyke T."/>
            <person name="Ryan C.M."/>
            <person name="Banfield J.F."/>
        </authorList>
    </citation>
    <scope>NUCLEOTIDE SEQUENCE [LARGE SCALE GENOMIC DNA]</scope>
    <source>
        <strain evidence="8">CG11_big_fil_rev_8_21_14_0_20_39_34</strain>
    </source>
</reference>
<gene>
    <name evidence="6 8" type="primary">rsmI</name>
    <name evidence="8" type="ORF">COV59_03135</name>
</gene>
<dbReference type="InterPro" id="IPR008189">
    <property type="entry name" value="rRNA_ssu_MeTfrase_I"/>
</dbReference>
<comment type="function">
    <text evidence="6">Catalyzes the 2'-O-methylation of the ribose of cytidine 1402 (C1402) in 16S rRNA.</text>
</comment>
<protein>
    <recommendedName>
        <fullName evidence="6">Ribosomal RNA small subunit methyltransferase I</fullName>
        <ecNumber evidence="6">2.1.1.198</ecNumber>
    </recommendedName>
    <alternativeName>
        <fullName evidence="6">16S rRNA 2'-O-ribose C1402 methyltransferase</fullName>
    </alternativeName>
    <alternativeName>
        <fullName evidence="6">rRNA (cytidine-2'-O-)-methyltransferase RsmI</fullName>
    </alternativeName>
</protein>
<dbReference type="PANTHER" id="PTHR46111:SF1">
    <property type="entry name" value="RIBOSOMAL RNA SMALL SUBUNIT METHYLTRANSFERASE I"/>
    <property type="match status" value="1"/>
</dbReference>
<dbReference type="FunFam" id="3.30.950.10:FF:000002">
    <property type="entry name" value="Ribosomal RNA small subunit methyltransferase I"/>
    <property type="match status" value="1"/>
</dbReference>
<evidence type="ECO:0000313" key="9">
    <source>
        <dbReference type="Proteomes" id="UP000229600"/>
    </source>
</evidence>
<accession>A0A2H0N5I9</accession>
<comment type="caution">
    <text evidence="8">The sequence shown here is derived from an EMBL/GenBank/DDBJ whole genome shotgun (WGS) entry which is preliminary data.</text>
</comment>